<accession>A0ACD1ADC4</accession>
<evidence type="ECO:0000313" key="1">
    <source>
        <dbReference type="EMBL" id="QOX64422.1"/>
    </source>
</evidence>
<dbReference type="Proteomes" id="UP000594014">
    <property type="component" value="Chromosome"/>
</dbReference>
<name>A0ACD1ADC4_9FIRM</name>
<evidence type="ECO:0000313" key="2">
    <source>
        <dbReference type="Proteomes" id="UP000594014"/>
    </source>
</evidence>
<keyword evidence="2" id="KW-1185">Reference proteome</keyword>
<proteinExistence type="predicted"/>
<dbReference type="EMBL" id="CP042469">
    <property type="protein sequence ID" value="QOX64422.1"/>
    <property type="molecule type" value="Genomic_DNA"/>
</dbReference>
<reference evidence="1" key="1">
    <citation type="submission" date="2019-08" db="EMBL/GenBank/DDBJ databases">
        <title>Genome sequence of Clostridiales bacterium MT110.</title>
        <authorList>
            <person name="Cao J."/>
        </authorList>
    </citation>
    <scope>NUCLEOTIDE SEQUENCE</scope>
    <source>
        <strain evidence="1">MT110</strain>
    </source>
</reference>
<organism evidence="1 2">
    <name type="scientific">Anoxybacterium hadale</name>
    <dbReference type="NCBI Taxonomy" id="3408580"/>
    <lineage>
        <taxon>Bacteria</taxon>
        <taxon>Bacillati</taxon>
        <taxon>Bacillota</taxon>
        <taxon>Clostridia</taxon>
        <taxon>Peptostreptococcales</taxon>
        <taxon>Anaerovoracaceae</taxon>
        <taxon>Anoxybacterium</taxon>
    </lineage>
</organism>
<gene>
    <name evidence="1" type="ORF">FRZ06_14260</name>
</gene>
<protein>
    <submittedName>
        <fullName evidence="1">DUF523 domain-containing protein</fullName>
    </submittedName>
</protein>
<sequence>MNERMEDKRSKKIVFVSSCLLNTNNKVMGLARYPGLCKEVFDTLYRHNLGIMQMQCPETLYLGIQRWWATKNLYDNVGFRKHCRELAVQVADYIESYVQVGYETAAILSCDGSPTCGVTLTSWDENWGGCPVALNYNDALVAGEGVYIEELRKELEERGLPLPPFYGLALDDESADMDEILSKFELFIKGACSKNKQ</sequence>